<dbReference type="EMBL" id="GG658170">
    <property type="protein sequence ID" value="EEO29771.1"/>
    <property type="molecule type" value="Genomic_DNA"/>
</dbReference>
<keyword evidence="2" id="KW-1185">Reference proteome</keyword>
<reference evidence="1 2" key="1">
    <citation type="submission" date="2009-02" db="EMBL/GenBank/DDBJ databases">
        <title>The Genome Sequence of Oxalobacter formigenes OXCC13.</title>
        <authorList>
            <consortium name="The Broad Institute Genome Sequencing Platform"/>
            <person name="Ward D."/>
            <person name="Young S.K."/>
            <person name="Kodira C.D."/>
            <person name="Zeng Q."/>
            <person name="Koehrsen M."/>
            <person name="Alvarado L."/>
            <person name="Berlin A."/>
            <person name="Borenstein D."/>
            <person name="Chen Z."/>
            <person name="Engels R."/>
            <person name="Freedman E."/>
            <person name="Gellesch M."/>
            <person name="Goldberg J."/>
            <person name="Griggs A."/>
            <person name="Gujja S."/>
            <person name="Heiman D."/>
            <person name="Hepburn T."/>
            <person name="Howarth C."/>
            <person name="Jen D."/>
            <person name="Larson L."/>
            <person name="Lewis B."/>
            <person name="Mehta T."/>
            <person name="Park D."/>
            <person name="Pearson M."/>
            <person name="Roberts A."/>
            <person name="Saif S."/>
            <person name="Shea T."/>
            <person name="Shenoy N."/>
            <person name="Sisk P."/>
            <person name="Stolte C."/>
            <person name="Sykes S."/>
            <person name="Walk T."/>
            <person name="White J."/>
            <person name="Yandava C."/>
            <person name="Allison M.J."/>
            <person name="Lander E."/>
            <person name="Nusbaum C."/>
            <person name="Galagan J."/>
            <person name="Birren B."/>
        </authorList>
    </citation>
    <scope>NUCLEOTIDE SEQUENCE [LARGE SCALE GENOMIC DNA]</scope>
    <source>
        <strain evidence="1 2">OXCC13</strain>
    </source>
</reference>
<organism evidence="1 2">
    <name type="scientific">Oxalobacter formigenes OXCC13</name>
    <dbReference type="NCBI Taxonomy" id="556269"/>
    <lineage>
        <taxon>Bacteria</taxon>
        <taxon>Pseudomonadati</taxon>
        <taxon>Pseudomonadota</taxon>
        <taxon>Betaproteobacteria</taxon>
        <taxon>Burkholderiales</taxon>
        <taxon>Oxalobacteraceae</taxon>
        <taxon>Oxalobacter</taxon>
    </lineage>
</organism>
<evidence type="ECO:0000313" key="2">
    <source>
        <dbReference type="Proteomes" id="UP000005089"/>
    </source>
</evidence>
<dbReference type="Proteomes" id="UP000005089">
    <property type="component" value="Unassembled WGS sequence"/>
</dbReference>
<protein>
    <submittedName>
        <fullName evidence="1">Uncharacterized protein</fullName>
    </submittedName>
</protein>
<evidence type="ECO:0000313" key="1">
    <source>
        <dbReference type="EMBL" id="EEO29771.1"/>
    </source>
</evidence>
<name>C3X995_OXAFO</name>
<dbReference type="GeneID" id="77136179"/>
<dbReference type="HOGENOM" id="CLU_1466829_0_0_4"/>
<dbReference type="AlphaFoldDB" id="C3X995"/>
<sequence length="184" mass="19708">MTKLPEKSLLDGSKTPKTSTREMKAALGELRDYLSALLGTDSDDKAAAREALGIDLSMSPADIIDALGYTPYDAANPDRFRTVPEVVTITGTVPENGGSGQSVVVVEENRVYQLGEVKKVIVTSLPDGHLESSIYFSTGNTPVEIDIQTSHKLIGDLTTEANKFYVISVVNRYVVMGEAVGIDG</sequence>
<dbReference type="RefSeq" id="WP_005880507.1">
    <property type="nucleotide sequence ID" value="NZ_CP019430.1"/>
</dbReference>
<accession>C3X995</accession>
<gene>
    <name evidence="1" type="ORF">OFBG_00799</name>
</gene>
<proteinExistence type="predicted"/>